<feature type="region of interest" description="Disordered" evidence="8">
    <location>
        <begin position="476"/>
        <end position="519"/>
    </location>
</feature>
<dbReference type="InterPro" id="IPR021740">
    <property type="entry name" value="Velvet"/>
</dbReference>
<keyword evidence="11" id="KW-1185">Reference proteome</keyword>
<dbReference type="InterPro" id="IPR038491">
    <property type="entry name" value="Velvet_dom_sf"/>
</dbReference>
<dbReference type="GO" id="GO:0005634">
    <property type="term" value="C:nucleus"/>
    <property type="evidence" value="ECO:0007669"/>
    <property type="project" value="UniProtKB-SubCell"/>
</dbReference>
<dbReference type="GO" id="GO:0051176">
    <property type="term" value="P:positive regulation of sulfur metabolic process"/>
    <property type="evidence" value="ECO:0007669"/>
    <property type="project" value="UniProtKB-ARBA"/>
</dbReference>
<evidence type="ECO:0000256" key="7">
    <source>
        <dbReference type="ARBA" id="ARBA00038005"/>
    </source>
</evidence>
<evidence type="ECO:0000256" key="5">
    <source>
        <dbReference type="ARBA" id="ARBA00023163"/>
    </source>
</evidence>
<feature type="compositionally biased region" description="Low complexity" evidence="8">
    <location>
        <begin position="331"/>
        <end position="342"/>
    </location>
</feature>
<dbReference type="GO" id="GO:0043455">
    <property type="term" value="P:regulation of secondary metabolic process"/>
    <property type="evidence" value="ECO:0007669"/>
    <property type="project" value="UniProtKB-ARBA"/>
</dbReference>
<dbReference type="OrthoDB" id="5384689at2759"/>
<dbReference type="EMBL" id="NKHZ01000011">
    <property type="protein sequence ID" value="PNS21437.1"/>
    <property type="molecule type" value="Genomic_DNA"/>
</dbReference>
<dbReference type="PROSITE" id="PS51821">
    <property type="entry name" value="VELVET"/>
    <property type="match status" value="1"/>
</dbReference>
<keyword evidence="5" id="KW-0804">Transcription</keyword>
<name>A0A2K1R2C6_9PEZI</name>
<comment type="caution">
    <text evidence="10">The sequence shown here is derived from an EMBL/GenBank/DDBJ whole genome shotgun (WGS) entry which is preliminary data.</text>
</comment>
<feature type="compositionally biased region" description="Low complexity" evidence="8">
    <location>
        <begin position="353"/>
        <end position="376"/>
    </location>
</feature>
<evidence type="ECO:0000256" key="3">
    <source>
        <dbReference type="ARBA" id="ARBA00022490"/>
    </source>
</evidence>
<evidence type="ECO:0000313" key="10">
    <source>
        <dbReference type="EMBL" id="PNS21437.1"/>
    </source>
</evidence>
<feature type="compositionally biased region" description="Low complexity" evidence="8">
    <location>
        <begin position="257"/>
        <end position="270"/>
    </location>
</feature>
<sequence length="576" mass="64187">MENVIQVNNETTAQCERITKDGRKITYKLQVIQQPERARACGSGAKSSADRRPVDPPPIVELKIFEGEHAENDITFQMNANYFLFATLEQARHLAHGRVPHDPSRLTVLTGTPVAGLVYLDRPTAAGYFLFPDLSVRHEGKYRLSFNLYEELKEQRDEDKISDEDKEAPGIGPAHVTHRLEVKSQPFMVFSAKKFPGLATSTDLSRLVAEQGCRVRIRRDVRMRKRDKNGKEIYDEDPMGGEMYTAPNGEPMRRQRSSSAASLQSLAPSPGRRASEQDATHAYHQHGHAGAAPGQNMYYGHPPAPQYGYPQYPAPQYSQQPMMAPPPPQQQPMHYGQPQQVQQPPPPPPPPSAGYYAYPQAPPQQAQVQAPTQPTYEQQYHMRSSISEPRPQSPNEQQRTWVAPPPSGYTYQPGQPRQIQAPVQPSYQNPQMPSTPTYQGEQARYAQSHYAQEPTRSLPASHKMLPALNTNQHQVPNRLLEPSSPNSGGPSPSYPEATRSFRSYGGPEHGTAGKRSFGDVFDTHHLNGPMRSGARPSVGHAGHMLVDHDDASEELSLAKLRMSYKRADGRAVVKNI</sequence>
<feature type="domain" description="Velvet" evidence="9">
    <location>
        <begin position="22"/>
        <end position="218"/>
    </location>
</feature>
<feature type="compositionally biased region" description="Low complexity" evidence="8">
    <location>
        <begin position="482"/>
        <end position="495"/>
    </location>
</feature>
<dbReference type="Pfam" id="PF11754">
    <property type="entry name" value="Velvet"/>
    <property type="match status" value="2"/>
</dbReference>
<dbReference type="FunFam" id="2.60.40.3960:FF:000001">
    <property type="entry name" value="Sexual development activator VeA"/>
    <property type="match status" value="1"/>
</dbReference>
<comment type="subcellular location">
    <subcellularLocation>
        <location evidence="2">Cytoplasm</location>
    </subcellularLocation>
    <subcellularLocation>
        <location evidence="1">Nucleus</location>
    </subcellularLocation>
</comment>
<accession>A0A2K1R2C6</accession>
<dbReference type="PANTHER" id="PTHR33572">
    <property type="entry name" value="SPORE DEVELOPMENT REGULATOR VOSA"/>
    <property type="match status" value="1"/>
</dbReference>
<feature type="compositionally biased region" description="Polar residues" evidence="8">
    <location>
        <begin position="409"/>
        <end position="440"/>
    </location>
</feature>
<feature type="compositionally biased region" description="Pro residues" evidence="8">
    <location>
        <begin position="343"/>
        <end position="352"/>
    </location>
</feature>
<feature type="compositionally biased region" description="Polar residues" evidence="8">
    <location>
        <begin position="377"/>
        <end position="387"/>
    </location>
</feature>
<dbReference type="InterPro" id="IPR037525">
    <property type="entry name" value="Velvet_dom"/>
</dbReference>
<dbReference type="PANTHER" id="PTHR33572:SF14">
    <property type="entry name" value="DEVELOPMENTAL AND SECONDARY METABOLISM REGULATOR VEA"/>
    <property type="match status" value="1"/>
</dbReference>
<dbReference type="InParanoid" id="A0A2K1R2C6"/>
<feature type="region of interest" description="Disordered" evidence="8">
    <location>
        <begin position="228"/>
        <end position="456"/>
    </location>
</feature>
<comment type="similarity">
    <text evidence="7">Belongs to the velvet family. VeA subfamily.</text>
</comment>
<organism evidence="10 11">
    <name type="scientific">Sphaceloma murrayae</name>
    <dbReference type="NCBI Taxonomy" id="2082308"/>
    <lineage>
        <taxon>Eukaryota</taxon>
        <taxon>Fungi</taxon>
        <taxon>Dikarya</taxon>
        <taxon>Ascomycota</taxon>
        <taxon>Pezizomycotina</taxon>
        <taxon>Dothideomycetes</taxon>
        <taxon>Dothideomycetidae</taxon>
        <taxon>Myriangiales</taxon>
        <taxon>Elsinoaceae</taxon>
        <taxon>Sphaceloma</taxon>
    </lineage>
</organism>
<proteinExistence type="inferred from homology"/>
<evidence type="ECO:0000256" key="1">
    <source>
        <dbReference type="ARBA" id="ARBA00004123"/>
    </source>
</evidence>
<evidence type="ECO:0000256" key="6">
    <source>
        <dbReference type="ARBA" id="ARBA00023242"/>
    </source>
</evidence>
<feature type="compositionally biased region" description="Low complexity" evidence="8">
    <location>
        <begin position="288"/>
        <end position="322"/>
    </location>
</feature>
<evidence type="ECO:0000313" key="11">
    <source>
        <dbReference type="Proteomes" id="UP000243797"/>
    </source>
</evidence>
<evidence type="ECO:0000256" key="8">
    <source>
        <dbReference type="SAM" id="MobiDB-lite"/>
    </source>
</evidence>
<keyword evidence="6" id="KW-0539">Nucleus</keyword>
<dbReference type="GO" id="GO:0034250">
    <property type="term" value="P:positive regulation of amide metabolic process"/>
    <property type="evidence" value="ECO:0007669"/>
    <property type="project" value="UniProtKB-ARBA"/>
</dbReference>
<gene>
    <name evidence="10" type="ORF">CAC42_1216</name>
</gene>
<dbReference type="AlphaFoldDB" id="A0A2K1R2C6"/>
<evidence type="ECO:0000259" key="9">
    <source>
        <dbReference type="PROSITE" id="PS51821"/>
    </source>
</evidence>
<dbReference type="STRING" id="2082308.A0A2K1R2C6"/>
<keyword evidence="3" id="KW-0963">Cytoplasm</keyword>
<dbReference type="Proteomes" id="UP000243797">
    <property type="component" value="Unassembled WGS sequence"/>
</dbReference>
<evidence type="ECO:0000256" key="4">
    <source>
        <dbReference type="ARBA" id="ARBA00023015"/>
    </source>
</evidence>
<dbReference type="Gene3D" id="2.60.40.3960">
    <property type="entry name" value="Velvet domain"/>
    <property type="match status" value="1"/>
</dbReference>
<keyword evidence="4" id="KW-0805">Transcription regulation</keyword>
<evidence type="ECO:0000256" key="2">
    <source>
        <dbReference type="ARBA" id="ARBA00004496"/>
    </source>
</evidence>
<reference evidence="10 11" key="1">
    <citation type="submission" date="2017-06" db="EMBL/GenBank/DDBJ databases">
        <title>Draft genome sequence of a variant of Elsinoe murrayae.</title>
        <authorList>
            <person name="Cheng Q."/>
        </authorList>
    </citation>
    <scope>NUCLEOTIDE SEQUENCE [LARGE SCALE GENOMIC DNA]</scope>
    <source>
        <strain evidence="10 11">CQ-2017a</strain>
    </source>
</reference>
<dbReference type="GO" id="GO:0005737">
    <property type="term" value="C:cytoplasm"/>
    <property type="evidence" value="ECO:0007669"/>
    <property type="project" value="UniProtKB-SubCell"/>
</dbReference>
<protein>
    <recommendedName>
        <fullName evidence="9">Velvet domain-containing protein</fullName>
    </recommendedName>
</protein>